<comment type="catalytic activity">
    <reaction evidence="10">
        <text>N(6)-(1,2-dicarboxyethyl)-AMP = fumarate + AMP</text>
        <dbReference type="Rhea" id="RHEA:16853"/>
        <dbReference type="ChEBI" id="CHEBI:29806"/>
        <dbReference type="ChEBI" id="CHEBI:57567"/>
        <dbReference type="ChEBI" id="CHEBI:456215"/>
        <dbReference type="EC" id="4.3.2.2"/>
    </reaction>
    <physiologicalReaction direction="left-to-right" evidence="10">
        <dbReference type="Rhea" id="RHEA:16854"/>
    </physiologicalReaction>
</comment>
<evidence type="ECO:0000256" key="7">
    <source>
        <dbReference type="ARBA" id="ARBA00023239"/>
    </source>
</evidence>
<dbReference type="PROSITE" id="PS00163">
    <property type="entry name" value="FUMARATE_LYASES"/>
    <property type="match status" value="1"/>
</dbReference>
<dbReference type="InterPro" id="IPR020557">
    <property type="entry name" value="Fumarate_lyase_CS"/>
</dbReference>
<dbReference type="EMBL" id="DRTT01000100">
    <property type="protein sequence ID" value="HHF98544.1"/>
    <property type="molecule type" value="Genomic_DNA"/>
</dbReference>
<protein>
    <recommendedName>
        <fullName evidence="5 11">Adenylosuccinate lyase</fullName>
        <shortName evidence="12">ASL</shortName>
        <ecNumber evidence="4 11">4.3.2.2</ecNumber>
    </recommendedName>
    <alternativeName>
        <fullName evidence="9 12">Adenylosuccinase</fullName>
    </alternativeName>
</protein>
<dbReference type="SMART" id="SM00998">
    <property type="entry name" value="ADSL_C"/>
    <property type="match status" value="1"/>
</dbReference>
<dbReference type="FunFam" id="1.20.200.10:FF:000008">
    <property type="entry name" value="Adenylosuccinate lyase"/>
    <property type="match status" value="1"/>
</dbReference>
<dbReference type="InterPro" id="IPR022761">
    <property type="entry name" value="Fumarate_lyase_N"/>
</dbReference>
<dbReference type="NCBIfam" id="TIGR00928">
    <property type="entry name" value="purB"/>
    <property type="match status" value="1"/>
</dbReference>
<dbReference type="UniPathway" id="UPA00075">
    <property type="reaction ID" value="UER00336"/>
</dbReference>
<sequence length="431" mass="50263">MIPRYTLPEMGKIWEEEEKFKIWLEIEILACEAWAKLGKIPPEDLKEIKTRARFDIEKIKEIEKEVRHDVIAFLINLSENIGPSSRYIHLGLTSSDILDTALAVQIKRASQIIIKDLERLLEVLKEKALLYKDVVMMGRTHGVHAEPITLGLKFTLWYEEIKRNLERVKRAAEDIAYGKISGAVGTYAHLNPEVEKWVCEKLGLKPCPVSNQIVQRDRHAFYLATLAILASSLEKFCVEIRGLHRTEIREIEEGFGKKQRGSSAMPHKKNPIICERICGLARLLRSNLQASLENIALWGERDISHSSCERVIFPDSTILIDYMLKKFTQVMENLRVYPENMEKNLKLSRGIFFSQRIMLKLVEKGLSRDRAYEIVQKNAMRVWEEEKDFKETILKDPEIGRYLKKEEIEELFDIKYYLRYVDKIMERVGIN</sequence>
<evidence type="ECO:0000256" key="2">
    <source>
        <dbReference type="ARBA" id="ARBA00004734"/>
    </source>
</evidence>
<dbReference type="Pfam" id="PF10397">
    <property type="entry name" value="ADSL_C"/>
    <property type="match status" value="1"/>
</dbReference>
<dbReference type="SUPFAM" id="SSF48557">
    <property type="entry name" value="L-aspartase-like"/>
    <property type="match status" value="1"/>
</dbReference>
<evidence type="ECO:0000256" key="11">
    <source>
        <dbReference type="NCBIfam" id="TIGR00928"/>
    </source>
</evidence>
<evidence type="ECO:0000256" key="3">
    <source>
        <dbReference type="ARBA" id="ARBA00008273"/>
    </source>
</evidence>
<comment type="catalytic activity">
    <reaction evidence="8">
        <text>(2S)-2-[5-amino-1-(5-phospho-beta-D-ribosyl)imidazole-4-carboxamido]succinate = 5-amino-1-(5-phospho-beta-D-ribosyl)imidazole-4-carboxamide + fumarate</text>
        <dbReference type="Rhea" id="RHEA:23920"/>
        <dbReference type="ChEBI" id="CHEBI:29806"/>
        <dbReference type="ChEBI" id="CHEBI:58443"/>
        <dbReference type="ChEBI" id="CHEBI:58475"/>
        <dbReference type="EC" id="4.3.2.2"/>
    </reaction>
    <physiologicalReaction direction="left-to-right" evidence="8">
        <dbReference type="Rhea" id="RHEA:23921"/>
    </physiologicalReaction>
</comment>
<dbReference type="GO" id="GO:0044208">
    <property type="term" value="P:'de novo' AMP biosynthetic process"/>
    <property type="evidence" value="ECO:0007669"/>
    <property type="project" value="UniProtKB-UniPathway"/>
</dbReference>
<evidence type="ECO:0000256" key="9">
    <source>
        <dbReference type="ARBA" id="ARBA00030717"/>
    </source>
</evidence>
<dbReference type="GO" id="GO:0004018">
    <property type="term" value="F:N6-(1,2-dicarboxyethyl)AMP AMP-lyase (fumarate-forming) activity"/>
    <property type="evidence" value="ECO:0007669"/>
    <property type="project" value="UniProtKB-UniRule"/>
</dbReference>
<dbReference type="EC" id="4.3.2.2" evidence="4 11"/>
<evidence type="ECO:0000256" key="8">
    <source>
        <dbReference type="ARBA" id="ARBA00024477"/>
    </source>
</evidence>
<dbReference type="FunFam" id="1.10.275.10:FF:000006">
    <property type="entry name" value="Adenylosuccinate lyase"/>
    <property type="match status" value="1"/>
</dbReference>
<feature type="coiled-coil region" evidence="13">
    <location>
        <begin position="107"/>
        <end position="134"/>
    </location>
</feature>
<dbReference type="PANTHER" id="PTHR43172:SF1">
    <property type="entry name" value="ADENYLOSUCCINATE LYASE"/>
    <property type="match status" value="1"/>
</dbReference>
<dbReference type="AlphaFoldDB" id="A0A7V5HZ16"/>
<dbReference type="InterPro" id="IPR008948">
    <property type="entry name" value="L-Aspartase-like"/>
</dbReference>
<dbReference type="GO" id="GO:0005829">
    <property type="term" value="C:cytosol"/>
    <property type="evidence" value="ECO:0007669"/>
    <property type="project" value="TreeGrafter"/>
</dbReference>
<evidence type="ECO:0000256" key="5">
    <source>
        <dbReference type="ARBA" id="ARBA00017058"/>
    </source>
</evidence>
<dbReference type="PRINTS" id="PR00145">
    <property type="entry name" value="ARGSUCLYASE"/>
</dbReference>
<evidence type="ECO:0000313" key="15">
    <source>
        <dbReference type="EMBL" id="HHF98544.1"/>
    </source>
</evidence>
<accession>A0A7V5HZ16</accession>
<gene>
    <name evidence="15" type="ORF">ENL39_03535</name>
</gene>
<comment type="pathway">
    <text evidence="2 12">Purine metabolism; AMP biosynthesis via de novo pathway; AMP from IMP: step 2/2.</text>
</comment>
<keyword evidence="13" id="KW-0175">Coiled coil</keyword>
<organism evidence="15">
    <name type="scientific">Aerophobetes bacterium</name>
    <dbReference type="NCBI Taxonomy" id="2030807"/>
    <lineage>
        <taxon>Bacteria</taxon>
        <taxon>Candidatus Aerophobota</taxon>
    </lineage>
</organism>
<evidence type="ECO:0000256" key="4">
    <source>
        <dbReference type="ARBA" id="ARBA00012339"/>
    </source>
</evidence>
<name>A0A7V5HZ16_UNCAE</name>
<comment type="similarity">
    <text evidence="3 12">Belongs to the lyase 1 family. Adenylosuccinate lyase subfamily.</text>
</comment>
<evidence type="ECO:0000259" key="14">
    <source>
        <dbReference type="SMART" id="SM00998"/>
    </source>
</evidence>
<feature type="domain" description="Adenylosuccinate lyase C-terminal" evidence="14">
    <location>
        <begin position="349"/>
        <end position="429"/>
    </location>
</feature>
<dbReference type="GO" id="GO:0070626">
    <property type="term" value="F:(S)-2-(5-amino-1-(5-phospho-D-ribosyl)imidazole-4-carboxamido) succinate lyase (fumarate-forming) activity"/>
    <property type="evidence" value="ECO:0007669"/>
    <property type="project" value="TreeGrafter"/>
</dbReference>
<dbReference type="InterPro" id="IPR019468">
    <property type="entry name" value="AdenyloSucc_lyase_C"/>
</dbReference>
<evidence type="ECO:0000256" key="10">
    <source>
        <dbReference type="ARBA" id="ARBA00049115"/>
    </source>
</evidence>
<dbReference type="Proteomes" id="UP000886070">
    <property type="component" value="Unassembled WGS sequence"/>
</dbReference>
<dbReference type="Gene3D" id="1.20.200.10">
    <property type="entry name" value="Fumarase/aspartase (Central domain)"/>
    <property type="match status" value="1"/>
</dbReference>
<dbReference type="InterPro" id="IPR024083">
    <property type="entry name" value="Fumarase/histidase_N"/>
</dbReference>
<dbReference type="Pfam" id="PF00206">
    <property type="entry name" value="Lyase_1"/>
    <property type="match status" value="1"/>
</dbReference>
<dbReference type="InterPro" id="IPR000362">
    <property type="entry name" value="Fumarate_lyase_fam"/>
</dbReference>
<keyword evidence="6 12" id="KW-0658">Purine biosynthesis</keyword>
<proteinExistence type="inferred from homology"/>
<comment type="pathway">
    <text evidence="1 12">Purine metabolism; IMP biosynthesis via de novo pathway; 5-amino-1-(5-phospho-D-ribosyl)imidazole-4-carboxamide from 5-amino-1-(5-phospho-D-ribosyl)imidazole-4-carboxylate: step 2/2.</text>
</comment>
<dbReference type="GO" id="GO:0006189">
    <property type="term" value="P:'de novo' IMP biosynthetic process"/>
    <property type="evidence" value="ECO:0007669"/>
    <property type="project" value="UniProtKB-UniPathway"/>
</dbReference>
<dbReference type="InterPro" id="IPR004769">
    <property type="entry name" value="Pur_lyase"/>
</dbReference>
<dbReference type="PANTHER" id="PTHR43172">
    <property type="entry name" value="ADENYLOSUCCINATE LYASE"/>
    <property type="match status" value="1"/>
</dbReference>
<keyword evidence="7 12" id="KW-0456">Lyase</keyword>
<evidence type="ECO:0000256" key="13">
    <source>
        <dbReference type="SAM" id="Coils"/>
    </source>
</evidence>
<dbReference type="UniPathway" id="UPA00074">
    <property type="reaction ID" value="UER00132"/>
</dbReference>
<evidence type="ECO:0000256" key="12">
    <source>
        <dbReference type="RuleBase" id="RU361172"/>
    </source>
</evidence>
<reference evidence="15" key="1">
    <citation type="journal article" date="2020" name="mSystems">
        <title>Genome- and Community-Level Interaction Insights into Carbon Utilization and Element Cycling Functions of Hydrothermarchaeota in Hydrothermal Sediment.</title>
        <authorList>
            <person name="Zhou Z."/>
            <person name="Liu Y."/>
            <person name="Xu W."/>
            <person name="Pan J."/>
            <person name="Luo Z.H."/>
            <person name="Li M."/>
        </authorList>
    </citation>
    <scope>NUCLEOTIDE SEQUENCE [LARGE SCALE GENOMIC DNA]</scope>
    <source>
        <strain evidence="15">HyVt-92</strain>
    </source>
</reference>
<evidence type="ECO:0000256" key="6">
    <source>
        <dbReference type="ARBA" id="ARBA00022755"/>
    </source>
</evidence>
<evidence type="ECO:0000256" key="1">
    <source>
        <dbReference type="ARBA" id="ARBA00004706"/>
    </source>
</evidence>
<dbReference type="FunFam" id="1.10.40.30:FF:000007">
    <property type="entry name" value="Adenylosuccinate lyase"/>
    <property type="match status" value="1"/>
</dbReference>
<dbReference type="Gene3D" id="1.10.275.10">
    <property type="entry name" value="Fumarase/aspartase (N-terminal domain)"/>
    <property type="match status" value="1"/>
</dbReference>
<dbReference type="CDD" id="cd01360">
    <property type="entry name" value="Adenylsuccinate_lyase_1"/>
    <property type="match status" value="1"/>
</dbReference>
<dbReference type="Gene3D" id="1.10.40.30">
    <property type="entry name" value="Fumarase/aspartase (C-terminal domain)"/>
    <property type="match status" value="1"/>
</dbReference>
<dbReference type="PRINTS" id="PR00149">
    <property type="entry name" value="FUMRATELYASE"/>
</dbReference>
<comment type="caution">
    <text evidence="15">The sequence shown here is derived from an EMBL/GenBank/DDBJ whole genome shotgun (WGS) entry which is preliminary data.</text>
</comment>